<protein>
    <recommendedName>
        <fullName evidence="3">Lipoprotein</fullName>
    </recommendedName>
</protein>
<keyword evidence="2" id="KW-1185">Reference proteome</keyword>
<name>A0ABT0N4Y3_9GAMM</name>
<comment type="caution">
    <text evidence="1">The sequence shown here is derived from an EMBL/GenBank/DDBJ whole genome shotgun (WGS) entry which is preliminary data.</text>
</comment>
<organism evidence="1 2">
    <name type="scientific">Shewanella corallii</name>
    <dbReference type="NCBI Taxonomy" id="560080"/>
    <lineage>
        <taxon>Bacteria</taxon>
        <taxon>Pseudomonadati</taxon>
        <taxon>Pseudomonadota</taxon>
        <taxon>Gammaproteobacteria</taxon>
        <taxon>Alteromonadales</taxon>
        <taxon>Shewanellaceae</taxon>
        <taxon>Shewanella</taxon>
    </lineage>
</organism>
<evidence type="ECO:0000313" key="1">
    <source>
        <dbReference type="EMBL" id="MCL2913528.1"/>
    </source>
</evidence>
<dbReference type="EMBL" id="JAKIKT010000002">
    <property type="protein sequence ID" value="MCL2913528.1"/>
    <property type="molecule type" value="Genomic_DNA"/>
</dbReference>
<accession>A0ABT0N4Y3</accession>
<evidence type="ECO:0000313" key="2">
    <source>
        <dbReference type="Proteomes" id="UP001202831"/>
    </source>
</evidence>
<dbReference type="RefSeq" id="WP_249248276.1">
    <property type="nucleotide sequence ID" value="NZ_JAKIKT010000002.1"/>
</dbReference>
<sequence>MVFNSKQSGLILGAMLLSVTGCTQHDPVAASDCDKVVKHAQKVLGDMAPSSQELMASCKQASDSERGCVMAATKKGQLAQCM</sequence>
<proteinExistence type="predicted"/>
<reference evidence="1 2" key="1">
    <citation type="submission" date="2022-01" db="EMBL/GenBank/DDBJ databases">
        <title>Whole genome-based taxonomy of the Shewanellaceae.</title>
        <authorList>
            <person name="Martin-Rodriguez A.J."/>
        </authorList>
    </citation>
    <scope>NUCLEOTIDE SEQUENCE [LARGE SCALE GENOMIC DNA]</scope>
    <source>
        <strain evidence="1 2">DSM 21332</strain>
    </source>
</reference>
<dbReference type="Proteomes" id="UP001202831">
    <property type="component" value="Unassembled WGS sequence"/>
</dbReference>
<dbReference type="PROSITE" id="PS51257">
    <property type="entry name" value="PROKAR_LIPOPROTEIN"/>
    <property type="match status" value="1"/>
</dbReference>
<gene>
    <name evidence="1" type="ORF">L2725_06965</name>
</gene>
<evidence type="ECO:0008006" key="3">
    <source>
        <dbReference type="Google" id="ProtNLM"/>
    </source>
</evidence>